<dbReference type="InterPro" id="IPR012854">
    <property type="entry name" value="Cu_amine_oxidase-like_N"/>
</dbReference>
<feature type="domain" description="Copper amine oxidase-like N-terminal" evidence="2">
    <location>
        <begin position="43"/>
        <end position="145"/>
    </location>
</feature>
<gene>
    <name evidence="3" type="ORF">I8J30_29365</name>
</gene>
<dbReference type="Proteomes" id="UP000673394">
    <property type="component" value="Unassembled WGS sequence"/>
</dbReference>
<evidence type="ECO:0000313" key="3">
    <source>
        <dbReference type="EMBL" id="MBP3966801.1"/>
    </source>
</evidence>
<proteinExistence type="predicted"/>
<dbReference type="EMBL" id="JAGKSP010000023">
    <property type="protein sequence ID" value="MBP3966801.1"/>
    <property type="molecule type" value="Genomic_DNA"/>
</dbReference>
<evidence type="ECO:0000256" key="1">
    <source>
        <dbReference type="SAM" id="SignalP"/>
    </source>
</evidence>
<dbReference type="SUPFAM" id="SSF55383">
    <property type="entry name" value="Copper amine oxidase, domain N"/>
    <property type="match status" value="2"/>
</dbReference>
<dbReference type="Gene3D" id="3.30.457.10">
    <property type="entry name" value="Copper amine oxidase-like, N-terminal domain"/>
    <property type="match status" value="2"/>
</dbReference>
<protein>
    <recommendedName>
        <fullName evidence="2">Copper amine oxidase-like N-terminal domain-containing protein</fullName>
    </recommendedName>
</protein>
<comment type="caution">
    <text evidence="3">The sequence shown here is derived from an EMBL/GenBank/DDBJ whole genome shotgun (WGS) entry which is preliminary data.</text>
</comment>
<evidence type="ECO:0000313" key="4">
    <source>
        <dbReference type="Proteomes" id="UP000673394"/>
    </source>
</evidence>
<name>A0ABS5CLQ4_9BACL</name>
<dbReference type="InterPro" id="IPR036582">
    <property type="entry name" value="Mao_N_sf"/>
</dbReference>
<keyword evidence="4" id="KW-1185">Reference proteome</keyword>
<dbReference type="Pfam" id="PF07833">
    <property type="entry name" value="Cu_amine_oxidN1"/>
    <property type="match status" value="1"/>
</dbReference>
<dbReference type="RefSeq" id="WP_210663998.1">
    <property type="nucleotide sequence ID" value="NZ_JAGKSP010000023.1"/>
</dbReference>
<feature type="signal peptide" evidence="1">
    <location>
        <begin position="1"/>
        <end position="25"/>
    </location>
</feature>
<evidence type="ECO:0000259" key="2">
    <source>
        <dbReference type="Pfam" id="PF07833"/>
    </source>
</evidence>
<accession>A0ABS5CLQ4</accession>
<sequence>MKKKLLAILITACMLFALMPITAGAAAEALVIKLAIGSPTLSVNGSTSAIQKPFKLNGTTMVPLSVITKAFGAGLKLENNKIITLSYNSTKVVLTIGSKIVKVNGAPVTLTAEPKIVNGVTMVPLRVIVSAFGAKLTLSGNQITINGVKANASGTSTGSNTGGINSDAGKTKVGDSYYGWTMNYPSDLVLSYQSDNGSATQWASAQDDRRVSVFVDDVDQAYTREELRDHIIGYFAEDEFAVEKKTLTLGDLSVERIISKERNGWYFDNRAVQVGNRIYFFAVGVKADSRDKLDAYQDLLNSFKPSFAANDVSLKDITKVKDGYMTAIDKDYGLSVALPVDWHRDTEAATPTFQSEEGFLSFEVSSLSAGDTAQAWLKRIHEDLQEEFQPEYLRNINESTIVLADGIAQVLSFEYTLDKKNWKKVHDVLLVAGSHKYEINYYSWNEDASAGDALYRKIVGSINIDTNYIEKNFSELEDSEELEKLTVQKTSKKYGYSIKLPQSWKSDQKDFEKEDILYSIPYGIFEINILTDFSASDYASSAQQFYSTDADMVKLGAQLRTNTTATLGNGLSAKKIVVDFTKSDSPQTGVYYVIEKDGFTYVLSYVIMQASDTEINRSKLEEVINSFAFKN</sequence>
<keyword evidence="1" id="KW-0732">Signal</keyword>
<reference evidence="3 4" key="1">
    <citation type="submission" date="2021-04" db="EMBL/GenBank/DDBJ databases">
        <title>Paenibacillus sp. DLE-14 whole genome sequence.</title>
        <authorList>
            <person name="Ham Y.J."/>
        </authorList>
    </citation>
    <scope>NUCLEOTIDE SEQUENCE [LARGE SCALE GENOMIC DNA]</scope>
    <source>
        <strain evidence="3 4">DLE-14</strain>
    </source>
</reference>
<feature type="chain" id="PRO_5045481802" description="Copper amine oxidase-like N-terminal domain-containing protein" evidence="1">
    <location>
        <begin position="26"/>
        <end position="631"/>
    </location>
</feature>
<organism evidence="3 4">
    <name type="scientific">Paenibacillus lignilyticus</name>
    <dbReference type="NCBI Taxonomy" id="1172615"/>
    <lineage>
        <taxon>Bacteria</taxon>
        <taxon>Bacillati</taxon>
        <taxon>Bacillota</taxon>
        <taxon>Bacilli</taxon>
        <taxon>Bacillales</taxon>
        <taxon>Paenibacillaceae</taxon>
        <taxon>Paenibacillus</taxon>
    </lineage>
</organism>